<dbReference type="InterPro" id="IPR004161">
    <property type="entry name" value="EFTu-like_2"/>
</dbReference>
<dbReference type="Pfam" id="PF14492">
    <property type="entry name" value="EFG_III"/>
    <property type="match status" value="1"/>
</dbReference>
<comment type="caution">
    <text evidence="10">The sequence shown here is derived from an EMBL/GenBank/DDBJ whole genome shotgun (WGS) entry which is preliminary data.</text>
</comment>
<dbReference type="NCBIfam" id="TIGR01393">
    <property type="entry name" value="lepA"/>
    <property type="match status" value="1"/>
</dbReference>
<dbReference type="Pfam" id="PF03144">
    <property type="entry name" value="GTP_EFTU_D2"/>
    <property type="match status" value="1"/>
</dbReference>
<keyword evidence="5 8" id="KW-0648">Protein biosynthesis</keyword>
<dbReference type="NCBIfam" id="TIGR00231">
    <property type="entry name" value="small_GTP"/>
    <property type="match status" value="1"/>
</dbReference>
<dbReference type="PANTHER" id="PTHR43512">
    <property type="entry name" value="TRANSLATION FACTOR GUF1-RELATED"/>
    <property type="match status" value="1"/>
</dbReference>
<accession>A0A2H0WMT7</accession>
<comment type="catalytic activity">
    <reaction evidence="8">
        <text>GTP + H2O = GDP + phosphate + H(+)</text>
        <dbReference type="Rhea" id="RHEA:19669"/>
        <dbReference type="ChEBI" id="CHEBI:15377"/>
        <dbReference type="ChEBI" id="CHEBI:15378"/>
        <dbReference type="ChEBI" id="CHEBI:37565"/>
        <dbReference type="ChEBI" id="CHEBI:43474"/>
        <dbReference type="ChEBI" id="CHEBI:58189"/>
        <dbReference type="EC" id="3.6.5.n1"/>
    </reaction>
</comment>
<dbReference type="HAMAP" id="MF_00071">
    <property type="entry name" value="LepA"/>
    <property type="match status" value="1"/>
</dbReference>
<dbReference type="InterPro" id="IPR009000">
    <property type="entry name" value="Transl_B-barrel_sf"/>
</dbReference>
<dbReference type="PRINTS" id="PR00315">
    <property type="entry name" value="ELONGATNFCT"/>
</dbReference>
<dbReference type="InterPro" id="IPR000640">
    <property type="entry name" value="EFG_V-like"/>
</dbReference>
<evidence type="ECO:0000256" key="4">
    <source>
        <dbReference type="ARBA" id="ARBA00022801"/>
    </source>
</evidence>
<dbReference type="SMART" id="SM00838">
    <property type="entry name" value="EFG_C"/>
    <property type="match status" value="1"/>
</dbReference>
<evidence type="ECO:0000256" key="7">
    <source>
        <dbReference type="ARBA" id="ARBA00023136"/>
    </source>
</evidence>
<dbReference type="SUPFAM" id="SSF54980">
    <property type="entry name" value="EF-G C-terminal domain-like"/>
    <property type="match status" value="2"/>
</dbReference>
<evidence type="ECO:0000259" key="9">
    <source>
        <dbReference type="PROSITE" id="PS51722"/>
    </source>
</evidence>
<keyword evidence="10" id="KW-0251">Elongation factor</keyword>
<dbReference type="Gene3D" id="3.30.70.870">
    <property type="entry name" value="Elongation Factor G (Translational Gtpase), domain 3"/>
    <property type="match status" value="1"/>
</dbReference>
<evidence type="ECO:0000256" key="8">
    <source>
        <dbReference type="HAMAP-Rule" id="MF_00071"/>
    </source>
</evidence>
<dbReference type="CDD" id="cd03699">
    <property type="entry name" value="EF4_II"/>
    <property type="match status" value="1"/>
</dbReference>
<name>A0A2H0WMT7_9BACT</name>
<dbReference type="InterPro" id="IPR041095">
    <property type="entry name" value="EFG_II"/>
</dbReference>
<keyword evidence="3 8" id="KW-0547">Nucleotide-binding</keyword>
<comment type="subcellular location">
    <subcellularLocation>
        <location evidence="8">Cell membrane</location>
        <topology evidence="8">Peripheral membrane protein</topology>
        <orientation evidence="8">Cytoplasmic side</orientation>
    </subcellularLocation>
</comment>
<gene>
    <name evidence="8" type="primary">lepA</name>
    <name evidence="10" type="ORF">COT67_02600</name>
</gene>
<dbReference type="GO" id="GO:0043022">
    <property type="term" value="F:ribosome binding"/>
    <property type="evidence" value="ECO:0007669"/>
    <property type="project" value="UniProtKB-UniRule"/>
</dbReference>
<dbReference type="AlphaFoldDB" id="A0A2H0WMT7"/>
<sequence length="612" mass="70005">MVNNIRNFCIIAHIDHGKSTLADRFLELTKTIEKRKMREQYLDQMDLERERGITIKMQPVRMLWHPQSEISKIKSKKEDLRFDFYILNLIDTPGHIDFSYEVSRSLKAVEAAVLLVDATQGVQAQTISNLEMAKEQNLSIIPVVNKIDSPNARLLEVKAEIVEILKCNEDDILEISAKTGEGVESLLKEIIRRVPLPIDSEKDTLRALIFDFEYSTHRGVILYVRIFGGSIKKGDRVFLFQSKREFQVNEVGVFTPLSQSVDILKNGEIGYVITNIKEANIAKVGDTLLLKDGGLEPLKGYKEPAPVVWVGIFPESQDEFDNLKQALERLKLRDSALSFDEERSGVLGRGFRCGFLGMLHLEIIIERLKREFSLDLVIASPTVVYTVETLKEGVKKIYSSSLFPEHFEIKRILEPCVRVEVITPVDKLSLVLQVLRKHEAIVKDTKDFGEGRLLLVSEMALREIVDNFFEELKSASEGYASFNYEIVGEKEADLVRLDMLLNSERVPAFSRVIKRIDMQRQAQNMARQLKLLLPRALFTIKIQVRGMGRILASQSLSALKKDVTGHLYGGDRTRKMKLWQKQKRGKKKLKQFGEVNIPHDVFIKMMRGEMDQ</sequence>
<dbReference type="InterPro" id="IPR031157">
    <property type="entry name" value="G_TR_CS"/>
</dbReference>
<dbReference type="CDD" id="cd01890">
    <property type="entry name" value="LepA"/>
    <property type="match status" value="1"/>
</dbReference>
<keyword evidence="7 8" id="KW-0472">Membrane</keyword>
<dbReference type="Pfam" id="PF00679">
    <property type="entry name" value="EFG_C"/>
    <property type="match status" value="1"/>
</dbReference>
<dbReference type="Gene3D" id="3.30.70.2570">
    <property type="entry name" value="Elongation factor 4, C-terminal domain"/>
    <property type="match status" value="1"/>
</dbReference>
<evidence type="ECO:0000256" key="2">
    <source>
        <dbReference type="ARBA" id="ARBA00022475"/>
    </source>
</evidence>
<dbReference type="InterPro" id="IPR027417">
    <property type="entry name" value="P-loop_NTPase"/>
</dbReference>
<evidence type="ECO:0000256" key="3">
    <source>
        <dbReference type="ARBA" id="ARBA00022741"/>
    </source>
</evidence>
<dbReference type="InterPro" id="IPR038363">
    <property type="entry name" value="LepA_C_sf"/>
</dbReference>
<evidence type="ECO:0000313" key="10">
    <source>
        <dbReference type="EMBL" id="PIS13268.1"/>
    </source>
</evidence>
<keyword evidence="2 8" id="KW-1003">Cell membrane</keyword>
<dbReference type="FunFam" id="3.40.50.300:FF:000078">
    <property type="entry name" value="Elongation factor 4"/>
    <property type="match status" value="1"/>
</dbReference>
<dbReference type="GO" id="GO:0005886">
    <property type="term" value="C:plasma membrane"/>
    <property type="evidence" value="ECO:0007669"/>
    <property type="project" value="UniProtKB-SubCell"/>
</dbReference>
<dbReference type="GO" id="GO:0003924">
    <property type="term" value="F:GTPase activity"/>
    <property type="evidence" value="ECO:0007669"/>
    <property type="project" value="UniProtKB-UniRule"/>
</dbReference>
<dbReference type="FunFam" id="2.40.30.10:FF:000015">
    <property type="entry name" value="Translation factor GUF1, mitochondrial"/>
    <property type="match status" value="1"/>
</dbReference>
<evidence type="ECO:0000313" key="11">
    <source>
        <dbReference type="Proteomes" id="UP000230353"/>
    </source>
</evidence>
<reference evidence="11" key="1">
    <citation type="submission" date="2017-09" db="EMBL/GenBank/DDBJ databases">
        <title>Depth-based differentiation of microbial function through sediment-hosted aquifers and enrichment of novel symbionts in the deep terrestrial subsurface.</title>
        <authorList>
            <person name="Probst A.J."/>
            <person name="Ladd B."/>
            <person name="Jarett J.K."/>
            <person name="Geller-Mcgrath D.E."/>
            <person name="Sieber C.M.K."/>
            <person name="Emerson J.B."/>
            <person name="Anantharaman K."/>
            <person name="Thomas B.C."/>
            <person name="Malmstrom R."/>
            <person name="Stieglmeier M."/>
            <person name="Klingl A."/>
            <person name="Woyke T."/>
            <person name="Ryan C.M."/>
            <person name="Banfield J.F."/>
        </authorList>
    </citation>
    <scope>NUCLEOTIDE SEQUENCE [LARGE SCALE GENOMIC DNA]</scope>
</reference>
<organism evidence="10 11">
    <name type="scientific">Candidatus Tagabacteria bacterium CG09_land_8_20_14_0_10_41_14</name>
    <dbReference type="NCBI Taxonomy" id="1975021"/>
    <lineage>
        <taxon>Bacteria</taxon>
        <taxon>Candidatus Tagaibacteriota</taxon>
    </lineage>
</organism>
<dbReference type="GO" id="GO:0003746">
    <property type="term" value="F:translation elongation factor activity"/>
    <property type="evidence" value="ECO:0007669"/>
    <property type="project" value="UniProtKB-UniRule"/>
</dbReference>
<comment type="function">
    <text evidence="8">Required for accurate and efficient protein synthesis under certain stress conditions. May act as a fidelity factor of the translation reaction, by catalyzing a one-codon backward translocation of tRNAs on improperly translocated ribosomes. Back-translocation proceeds from a post-translocation (POST) complex to a pre-translocation (PRE) complex, thus giving elongation factor G a second chance to translocate the tRNAs correctly. Binds to ribosomes in a GTP-dependent manner.</text>
</comment>
<dbReference type="GO" id="GO:0045727">
    <property type="term" value="P:positive regulation of translation"/>
    <property type="evidence" value="ECO:0007669"/>
    <property type="project" value="UniProtKB-UniRule"/>
</dbReference>
<dbReference type="PROSITE" id="PS00301">
    <property type="entry name" value="G_TR_1"/>
    <property type="match status" value="1"/>
</dbReference>
<feature type="domain" description="Tr-type G" evidence="9">
    <location>
        <begin position="3"/>
        <end position="198"/>
    </location>
</feature>
<dbReference type="InterPro" id="IPR035647">
    <property type="entry name" value="EFG_III/V"/>
</dbReference>
<dbReference type="SUPFAM" id="SSF52540">
    <property type="entry name" value="P-loop containing nucleoside triphosphate hydrolases"/>
    <property type="match status" value="1"/>
</dbReference>
<dbReference type="EMBL" id="PEZL01000038">
    <property type="protein sequence ID" value="PIS13268.1"/>
    <property type="molecule type" value="Genomic_DNA"/>
</dbReference>
<dbReference type="Gene3D" id="3.30.70.240">
    <property type="match status" value="1"/>
</dbReference>
<dbReference type="GO" id="GO:0005525">
    <property type="term" value="F:GTP binding"/>
    <property type="evidence" value="ECO:0007669"/>
    <property type="project" value="UniProtKB-UniRule"/>
</dbReference>
<dbReference type="EC" id="3.6.5.n1" evidence="8"/>
<dbReference type="Gene3D" id="2.40.30.10">
    <property type="entry name" value="Translation factors"/>
    <property type="match status" value="1"/>
</dbReference>
<dbReference type="Pfam" id="PF06421">
    <property type="entry name" value="LepA_C"/>
    <property type="match status" value="1"/>
</dbReference>
<dbReference type="Gene3D" id="3.40.50.300">
    <property type="entry name" value="P-loop containing nucleotide triphosphate hydrolases"/>
    <property type="match status" value="1"/>
</dbReference>
<dbReference type="InterPro" id="IPR006297">
    <property type="entry name" value="EF-4"/>
</dbReference>
<dbReference type="PANTHER" id="PTHR43512:SF4">
    <property type="entry name" value="TRANSLATION FACTOR GUF1 HOMOLOG, CHLOROPLASTIC"/>
    <property type="match status" value="1"/>
</dbReference>
<keyword evidence="4 8" id="KW-0378">Hydrolase</keyword>
<dbReference type="Pfam" id="PF00009">
    <property type="entry name" value="GTP_EFTU"/>
    <property type="match status" value="1"/>
</dbReference>
<evidence type="ECO:0000256" key="5">
    <source>
        <dbReference type="ARBA" id="ARBA00022917"/>
    </source>
</evidence>
<dbReference type="InterPro" id="IPR013842">
    <property type="entry name" value="LepA_CTD"/>
</dbReference>
<feature type="binding site" evidence="8">
    <location>
        <begin position="15"/>
        <end position="20"/>
    </location>
    <ligand>
        <name>GTP</name>
        <dbReference type="ChEBI" id="CHEBI:37565"/>
    </ligand>
</feature>
<dbReference type="InterPro" id="IPR005225">
    <property type="entry name" value="Small_GTP-bd"/>
</dbReference>
<dbReference type="PROSITE" id="PS51722">
    <property type="entry name" value="G_TR_2"/>
    <property type="match status" value="1"/>
</dbReference>
<protein>
    <recommendedName>
        <fullName evidence="8">Elongation factor 4</fullName>
        <shortName evidence="8">EF-4</shortName>
        <ecNumber evidence="8">3.6.5.n1</ecNumber>
    </recommendedName>
    <alternativeName>
        <fullName evidence="8">Ribosomal back-translocase LepA</fullName>
    </alternativeName>
</protein>
<proteinExistence type="inferred from homology"/>
<evidence type="ECO:0000256" key="1">
    <source>
        <dbReference type="ARBA" id="ARBA00005454"/>
    </source>
</evidence>
<dbReference type="SUPFAM" id="SSF50447">
    <property type="entry name" value="Translation proteins"/>
    <property type="match status" value="1"/>
</dbReference>
<keyword evidence="6 8" id="KW-0342">GTP-binding</keyword>
<comment type="similarity">
    <text evidence="1 8">Belongs to the TRAFAC class translation factor GTPase superfamily. Classic translation factor GTPase family. LepA subfamily.</text>
</comment>
<evidence type="ECO:0000256" key="6">
    <source>
        <dbReference type="ARBA" id="ARBA00023134"/>
    </source>
</evidence>
<dbReference type="InterPro" id="IPR000795">
    <property type="entry name" value="T_Tr_GTP-bd_dom"/>
</dbReference>
<dbReference type="Proteomes" id="UP000230353">
    <property type="component" value="Unassembled WGS sequence"/>
</dbReference>
<feature type="binding site" evidence="8">
    <location>
        <begin position="145"/>
        <end position="148"/>
    </location>
    <ligand>
        <name>GTP</name>
        <dbReference type="ChEBI" id="CHEBI:37565"/>
    </ligand>
</feature>